<protein>
    <submittedName>
        <fullName evidence="2">Deaminase</fullName>
    </submittedName>
</protein>
<dbReference type="SUPFAM" id="SSF53597">
    <property type="entry name" value="Dihydrofolate reductase-like"/>
    <property type="match status" value="1"/>
</dbReference>
<dbReference type="InterPro" id="IPR002734">
    <property type="entry name" value="RibDG_C"/>
</dbReference>
<dbReference type="InterPro" id="IPR024072">
    <property type="entry name" value="DHFR-like_dom_sf"/>
</dbReference>
<sequence length="194" mass="20624">MNQVIANMSASLDGFIADQADGIDQLFGWMGNGEVEVPTAVEWATFKMSPASARYMRDALAGVGALIAGRHLFDITQGWGGTHPLGVPVVVVTHEPPQDWPHTENFTFVDSVEKAVEVARQAAGDKNVVVASAKIAQQCLNAGLLDAINVDLVPVLLGEGVRWFENLSTAPVRLGDPAVIEGNGVTHLAYPVIK</sequence>
<proteinExistence type="predicted"/>
<evidence type="ECO:0000313" key="2">
    <source>
        <dbReference type="EMBL" id="NKQ56264.1"/>
    </source>
</evidence>
<dbReference type="Pfam" id="PF01872">
    <property type="entry name" value="RibD_C"/>
    <property type="match status" value="1"/>
</dbReference>
<keyword evidence="3" id="KW-1185">Reference proteome</keyword>
<dbReference type="EMBL" id="JAAXLS010000021">
    <property type="protein sequence ID" value="NKQ56264.1"/>
    <property type="molecule type" value="Genomic_DNA"/>
</dbReference>
<evidence type="ECO:0000313" key="3">
    <source>
        <dbReference type="Proteomes" id="UP000715441"/>
    </source>
</evidence>
<gene>
    <name evidence="2" type="ORF">HFP15_25630</name>
</gene>
<accession>A0ABX1J9A4</accession>
<feature type="domain" description="Bacterial bifunctional deaminase-reductase C-terminal" evidence="1">
    <location>
        <begin position="4"/>
        <end position="167"/>
    </location>
</feature>
<name>A0ABX1J9A4_9PSEU</name>
<dbReference type="Proteomes" id="UP000715441">
    <property type="component" value="Unassembled WGS sequence"/>
</dbReference>
<evidence type="ECO:0000259" key="1">
    <source>
        <dbReference type="Pfam" id="PF01872"/>
    </source>
</evidence>
<organism evidence="2 3">
    <name type="scientific">Amycolatopsis acididurans</name>
    <dbReference type="NCBI Taxonomy" id="2724524"/>
    <lineage>
        <taxon>Bacteria</taxon>
        <taxon>Bacillati</taxon>
        <taxon>Actinomycetota</taxon>
        <taxon>Actinomycetes</taxon>
        <taxon>Pseudonocardiales</taxon>
        <taxon>Pseudonocardiaceae</taxon>
        <taxon>Amycolatopsis</taxon>
    </lineage>
</organism>
<reference evidence="2 3" key="1">
    <citation type="submission" date="2020-04" db="EMBL/GenBank/DDBJ databases">
        <title>Novel species.</title>
        <authorList>
            <person name="Teo W.F.A."/>
            <person name="Lipun K."/>
            <person name="Srisuk N."/>
            <person name="Duangmal K."/>
        </authorList>
    </citation>
    <scope>NUCLEOTIDE SEQUENCE [LARGE SCALE GENOMIC DNA]</scope>
    <source>
        <strain evidence="2 3">K13G38</strain>
    </source>
</reference>
<dbReference type="RefSeq" id="WP_168519306.1">
    <property type="nucleotide sequence ID" value="NZ_JAAXLS010000021.1"/>
</dbReference>
<comment type="caution">
    <text evidence="2">The sequence shown here is derived from an EMBL/GenBank/DDBJ whole genome shotgun (WGS) entry which is preliminary data.</text>
</comment>
<dbReference type="Gene3D" id="3.40.430.10">
    <property type="entry name" value="Dihydrofolate Reductase, subunit A"/>
    <property type="match status" value="1"/>
</dbReference>